<keyword evidence="1" id="KW-0597">Phosphoprotein</keyword>
<feature type="compositionally biased region" description="Basic and acidic residues" evidence="2">
    <location>
        <begin position="855"/>
        <end position="865"/>
    </location>
</feature>
<feature type="region of interest" description="Disordered" evidence="2">
    <location>
        <begin position="63"/>
        <end position="205"/>
    </location>
</feature>
<accession>A0A183AMQ2</accession>
<name>A0A183AMQ2_9TREM</name>
<feature type="compositionally biased region" description="Low complexity" evidence="2">
    <location>
        <begin position="106"/>
        <end position="116"/>
    </location>
</feature>
<keyword evidence="5" id="KW-1185">Reference proteome</keyword>
<dbReference type="Proteomes" id="UP000272942">
    <property type="component" value="Unassembled WGS sequence"/>
</dbReference>
<feature type="region of interest" description="Disordered" evidence="2">
    <location>
        <begin position="700"/>
        <end position="874"/>
    </location>
</feature>
<feature type="compositionally biased region" description="Polar residues" evidence="2">
    <location>
        <begin position="820"/>
        <end position="838"/>
    </location>
</feature>
<dbReference type="InterPro" id="IPR009738">
    <property type="entry name" value="BAT2_N"/>
</dbReference>
<evidence type="ECO:0000313" key="4">
    <source>
        <dbReference type="EMBL" id="VDP83064.1"/>
    </source>
</evidence>
<feature type="compositionally biased region" description="Polar residues" evidence="2">
    <location>
        <begin position="569"/>
        <end position="598"/>
    </location>
</feature>
<dbReference type="OrthoDB" id="1939715at2759"/>
<dbReference type="WBParaSite" id="ECPE_0000826101-mRNA-1">
    <property type="protein sequence ID" value="ECPE_0000826101-mRNA-1"/>
    <property type="gene ID" value="ECPE_0000826101"/>
</dbReference>
<feature type="region of interest" description="Disordered" evidence="2">
    <location>
        <begin position="569"/>
        <end position="622"/>
    </location>
</feature>
<proteinExistence type="predicted"/>
<feature type="compositionally biased region" description="Polar residues" evidence="2">
    <location>
        <begin position="769"/>
        <end position="781"/>
    </location>
</feature>
<feature type="compositionally biased region" description="Basic residues" evidence="2">
    <location>
        <begin position="979"/>
        <end position="988"/>
    </location>
</feature>
<evidence type="ECO:0000313" key="6">
    <source>
        <dbReference type="WBParaSite" id="ECPE_0000826101-mRNA-1"/>
    </source>
</evidence>
<feature type="compositionally biased region" description="Polar residues" evidence="2">
    <location>
        <begin position="1162"/>
        <end position="1181"/>
    </location>
</feature>
<evidence type="ECO:0000256" key="2">
    <source>
        <dbReference type="SAM" id="MobiDB-lite"/>
    </source>
</evidence>
<feature type="compositionally biased region" description="Polar residues" evidence="2">
    <location>
        <begin position="171"/>
        <end position="192"/>
    </location>
</feature>
<feature type="compositionally biased region" description="Basic and acidic residues" evidence="2">
    <location>
        <begin position="799"/>
        <end position="818"/>
    </location>
</feature>
<protein>
    <submittedName>
        <fullName evidence="6">BAT2_N domain-containing protein</fullName>
    </submittedName>
</protein>
<feature type="compositionally biased region" description="Low complexity" evidence="2">
    <location>
        <begin position="1120"/>
        <end position="1136"/>
    </location>
</feature>
<gene>
    <name evidence="4" type="ORF">ECPE_LOCUS8237</name>
</gene>
<feature type="region of interest" description="Disordered" evidence="2">
    <location>
        <begin position="637"/>
        <end position="678"/>
    </location>
</feature>
<feature type="compositionally biased region" description="Polar residues" evidence="2">
    <location>
        <begin position="71"/>
        <end position="88"/>
    </location>
</feature>
<evidence type="ECO:0000256" key="1">
    <source>
        <dbReference type="ARBA" id="ARBA00022553"/>
    </source>
</evidence>
<dbReference type="EMBL" id="UZAN01045707">
    <property type="protein sequence ID" value="VDP83064.1"/>
    <property type="molecule type" value="Genomic_DNA"/>
</dbReference>
<feature type="domain" description="BAT2 N-terminal" evidence="3">
    <location>
        <begin position="1"/>
        <end position="117"/>
    </location>
</feature>
<evidence type="ECO:0000313" key="5">
    <source>
        <dbReference type="Proteomes" id="UP000272942"/>
    </source>
</evidence>
<feature type="region of interest" description="Disordered" evidence="2">
    <location>
        <begin position="1"/>
        <end position="50"/>
    </location>
</feature>
<feature type="compositionally biased region" description="Gly residues" evidence="2">
    <location>
        <begin position="1042"/>
        <end position="1072"/>
    </location>
</feature>
<reference evidence="4 5" key="2">
    <citation type="submission" date="2018-11" db="EMBL/GenBank/DDBJ databases">
        <authorList>
            <consortium name="Pathogen Informatics"/>
        </authorList>
    </citation>
    <scope>NUCLEOTIDE SEQUENCE [LARGE SCALE GENOMIC DNA]</scope>
    <source>
        <strain evidence="4 5">Egypt</strain>
    </source>
</reference>
<dbReference type="Pfam" id="PF07001">
    <property type="entry name" value="BAT2_N"/>
    <property type="match status" value="1"/>
</dbReference>
<evidence type="ECO:0000259" key="3">
    <source>
        <dbReference type="Pfam" id="PF07001"/>
    </source>
</evidence>
<feature type="compositionally biased region" description="Low complexity" evidence="2">
    <location>
        <begin position="1002"/>
        <end position="1019"/>
    </location>
</feature>
<feature type="region of interest" description="Disordered" evidence="2">
    <location>
        <begin position="944"/>
        <end position="1181"/>
    </location>
</feature>
<feature type="compositionally biased region" description="Polar residues" evidence="2">
    <location>
        <begin position="608"/>
        <end position="622"/>
    </location>
</feature>
<feature type="compositionally biased region" description="Basic and acidic residues" evidence="2">
    <location>
        <begin position="718"/>
        <end position="731"/>
    </location>
</feature>
<organism evidence="6">
    <name type="scientific">Echinostoma caproni</name>
    <dbReference type="NCBI Taxonomy" id="27848"/>
    <lineage>
        <taxon>Eukaryota</taxon>
        <taxon>Metazoa</taxon>
        <taxon>Spiralia</taxon>
        <taxon>Lophotrochozoa</taxon>
        <taxon>Platyhelminthes</taxon>
        <taxon>Trematoda</taxon>
        <taxon>Digenea</taxon>
        <taxon>Plagiorchiida</taxon>
        <taxon>Echinostomata</taxon>
        <taxon>Echinostomatoidea</taxon>
        <taxon>Echinostomatidae</taxon>
        <taxon>Echinostoma</taxon>
    </lineage>
</organism>
<reference evidence="6" key="1">
    <citation type="submission" date="2016-06" db="UniProtKB">
        <authorList>
            <consortium name="WormBaseParasite"/>
        </authorList>
    </citation>
    <scope>IDENTIFICATION</scope>
</reference>
<feature type="compositionally biased region" description="Polar residues" evidence="2">
    <location>
        <begin position="637"/>
        <end position="665"/>
    </location>
</feature>
<sequence length="1323" mass="140016">MQVVGKVQGTRRLPPPAWVPSIKAETGGLDSRVSIVPPGGGPQSDAPQTDKVNTHGAVAALTNATTAVTTESLSQPTAWTSRAPTTVASGGLAANKPFFQRPPPVTSSTTTSTTSSKPEERKPSSTQAGGGASEIVGEPTGWAAITEEEPNFDERILFSDDEESQEDSKSTLKSSVSARIATQSDANTTTGASIVVPPSKQSAPVLGSFNEPEPVSHTEPSRPFSSAFGGMSSSVYDEPAREKVSDAWSNTDSSSTFAAYNAPPVSRHPNTLPFANSALGAHCSVGSESDRALTIGQYMQHPIQSQGVNPSFPDSYFPSAIPPNRMASSGGLLDSILPPTDADTELQNAQRQARTQEFRSAVERARISRQQREVFSTEDENLLQKSVVNLISESCDSSHTHATQAPTQSMLLSPGHPVVPPVISGVIPQQLLLPGAYPQGAGQNRPSLAAAAAAATAAAMVCGAGGAPTRLGTPGAAPNLAKIPHSQPLPVSSHSAVNMVGSWQGPGTLPPNIPTTGFTNPKPPTVPQVLQSALSMATSAAPGAHPNGVFLNPDFFVERLLEILNQQQVVRPQSTPQSSAPSRTLLQPTETVAPTSTHEQGRLLQPGSMGTPSKGTFSENQFNDSDLTELSQQIESTLKTESPTSMQNVAPSISEQTSVASSTGKQQTQQQQVKRVPMLMDVKVPTSTSRNLAHLWEQDDYLSGPSGRGGRGRSKLFSAEKSRGGSGDHRGAVNPIASHEDYDGSSNVRSWHSKNSRRVFNGPKPEQENPLTNSDIQLEVTHSSRSDAKPSYGSEPEEYTTRAEGFHDDPSTSNRRYDPSSGSFEAGNTNRQISGTSKQRNKPAHNDAQEGESNGQRRTDYSRQHDRVRRGRGGSGFYYSSSSLMTVDLKFFLERTTLRTDRVSTAMRLSRSRIRGLLVVVSAAEATLCRPGVIDLKQVQRISKAQEKPASYELPVEDYDEGDLPTVRVPPMDTAFKSSRTHYTRGHRSATFQRGGLRRIASSRTSGTQQQQTKRSTGSNIQGSRRYRDSQNRFRDDKDGDGGAAAGGGSGTGRSTMGGDGANTYGSGGSSGTNGCNELGDNQNGGGSRNKGSSNDSAHDGNDRLPNSQIRTAEKSCPTDAESNDNNTASSSADVSRPQRQVPAARGTVGDACDAEEWETATEGSSDPESASSNPGTRGNLTIRLSNHTDDSVTVCTDSKPVVSESCAVQSMASGSLSVHYGDTNVADCASRATSLSSTMVISSALNSAIGSAALGHELTQASGSGRAGCHLYEHDKYPHDRRGSGGGSGGLFNFAPSEYVLKADPSDLKFYKTDSHYSLFRV</sequence>
<feature type="compositionally biased region" description="Basic and acidic residues" evidence="2">
    <location>
        <begin position="1026"/>
        <end position="1041"/>
    </location>
</feature>